<feature type="transmembrane region" description="Helical" evidence="7">
    <location>
        <begin position="144"/>
        <end position="168"/>
    </location>
</feature>
<dbReference type="Proteomes" id="UP000465712">
    <property type="component" value="Unassembled WGS sequence"/>
</dbReference>
<dbReference type="OrthoDB" id="9808671at2"/>
<dbReference type="PANTHER" id="PTHR30213">
    <property type="entry name" value="INNER MEMBRANE PROTEIN YHJD"/>
    <property type="match status" value="1"/>
</dbReference>
<comment type="caution">
    <text evidence="9">The sequence shown here is derived from an EMBL/GenBank/DDBJ whole genome shotgun (WGS) entry which is preliminary data.</text>
</comment>
<comment type="subcellular location">
    <subcellularLocation>
        <location evidence="1 7">Cell membrane</location>
        <topology evidence="1 7">Multi-pass membrane protein</topology>
    </subcellularLocation>
</comment>
<feature type="transmembrane region" description="Helical" evidence="7">
    <location>
        <begin position="104"/>
        <end position="123"/>
    </location>
</feature>
<keyword evidence="5 7" id="KW-1133">Transmembrane helix</keyword>
<sequence length="333" mass="36627">MADMKITSRPGLRQAVTELWQFVQYLYRRIDHDRLTVTAGSMAYVTLLSLVPMITVVLSALSSFPVFASLGDQLQAFVFENFVPTAGDVVQNYLNQFVANAGKMTAVGIGALFVVAILLISAIDKSLNYIFRVRQHRRVVISFSIYWMVLTLGPILVGSSLAISSYLASLNILGSETVNGFVQQLLRGLPVLMSTLAFLGLYMLVPNTKVRLRNALIGALIASALFELSKKAFALYITNFPSYQLIYGALAVVPILFVWVYLCWCIVLLGAEITASLCEEQHWRVRTKTPHGSGVGGKQPLASVDAELEKAQASGAEQTAEQQQTMKTYKDTK</sequence>
<evidence type="ECO:0000256" key="8">
    <source>
        <dbReference type="SAM" id="MobiDB-lite"/>
    </source>
</evidence>
<evidence type="ECO:0000313" key="9">
    <source>
        <dbReference type="EMBL" id="NAW67602.1"/>
    </source>
</evidence>
<dbReference type="InterPro" id="IPR023679">
    <property type="entry name" value="UPF0761_bac"/>
</dbReference>
<dbReference type="Pfam" id="PF03631">
    <property type="entry name" value="Virul_fac_BrkB"/>
    <property type="match status" value="1"/>
</dbReference>
<dbReference type="HAMAP" id="MF_00672">
    <property type="entry name" value="UPF0761"/>
    <property type="match status" value="1"/>
</dbReference>
<evidence type="ECO:0000256" key="2">
    <source>
        <dbReference type="ARBA" id="ARBA00022475"/>
    </source>
</evidence>
<name>A0A7X5BJ76_9GAMM</name>
<evidence type="ECO:0000256" key="3">
    <source>
        <dbReference type="ARBA" id="ARBA00022519"/>
    </source>
</evidence>
<accession>A0A7X5BJ76</accession>
<dbReference type="GO" id="GO:0005886">
    <property type="term" value="C:plasma membrane"/>
    <property type="evidence" value="ECO:0007669"/>
    <property type="project" value="UniProtKB-SubCell"/>
</dbReference>
<dbReference type="AlphaFoldDB" id="A0A7X5BJ76"/>
<evidence type="ECO:0000313" key="10">
    <source>
        <dbReference type="Proteomes" id="UP000465712"/>
    </source>
</evidence>
<evidence type="ECO:0000256" key="5">
    <source>
        <dbReference type="ARBA" id="ARBA00022989"/>
    </source>
</evidence>
<dbReference type="NCBIfam" id="NF002457">
    <property type="entry name" value="PRK01637.1"/>
    <property type="match status" value="1"/>
</dbReference>
<dbReference type="PANTHER" id="PTHR30213:SF0">
    <property type="entry name" value="UPF0761 MEMBRANE PROTEIN YIHY"/>
    <property type="match status" value="1"/>
</dbReference>
<organism evidence="9 10">
    <name type="scientific">Photobacterium halotolerans</name>
    <dbReference type="NCBI Taxonomy" id="265726"/>
    <lineage>
        <taxon>Bacteria</taxon>
        <taxon>Pseudomonadati</taxon>
        <taxon>Pseudomonadota</taxon>
        <taxon>Gammaproteobacteria</taxon>
        <taxon>Vibrionales</taxon>
        <taxon>Vibrionaceae</taxon>
        <taxon>Photobacterium</taxon>
    </lineage>
</organism>
<feature type="region of interest" description="Disordered" evidence="8">
    <location>
        <begin position="308"/>
        <end position="333"/>
    </location>
</feature>
<feature type="transmembrane region" description="Helical" evidence="7">
    <location>
        <begin position="244"/>
        <end position="269"/>
    </location>
</feature>
<dbReference type="PIRSF" id="PIRSF035875">
    <property type="entry name" value="RNase_BN"/>
    <property type="match status" value="1"/>
</dbReference>
<comment type="similarity">
    <text evidence="7">Belongs to the UPF0761 family.</text>
</comment>
<evidence type="ECO:0000256" key="4">
    <source>
        <dbReference type="ARBA" id="ARBA00022692"/>
    </source>
</evidence>
<keyword evidence="6 7" id="KW-0472">Membrane</keyword>
<evidence type="ECO:0000256" key="1">
    <source>
        <dbReference type="ARBA" id="ARBA00004651"/>
    </source>
</evidence>
<dbReference type="EMBL" id="WXWW01000293">
    <property type="protein sequence ID" value="NAW67602.1"/>
    <property type="molecule type" value="Genomic_DNA"/>
</dbReference>
<feature type="compositionally biased region" description="Polar residues" evidence="8">
    <location>
        <begin position="315"/>
        <end position="327"/>
    </location>
</feature>
<keyword evidence="3" id="KW-0997">Cell inner membrane</keyword>
<dbReference type="NCBIfam" id="TIGR00765">
    <property type="entry name" value="yihY_not_rbn"/>
    <property type="match status" value="1"/>
</dbReference>
<keyword evidence="4 7" id="KW-0812">Transmembrane</keyword>
<reference evidence="9 10" key="1">
    <citation type="submission" date="2017-05" db="EMBL/GenBank/DDBJ databases">
        <title>High clonality and local adaptation shapes Vibrionaceae linages within an endangered oasis.</title>
        <authorList>
            <person name="Vazquez-Rosas-Landa M."/>
        </authorList>
    </citation>
    <scope>NUCLEOTIDE SEQUENCE [LARGE SCALE GENOMIC DNA]</scope>
    <source>
        <strain evidence="9 10">P46_P4S1P180</strain>
    </source>
</reference>
<evidence type="ECO:0000256" key="6">
    <source>
        <dbReference type="ARBA" id="ARBA00023136"/>
    </source>
</evidence>
<feature type="transmembrane region" description="Helical" evidence="7">
    <location>
        <begin position="35"/>
        <end position="61"/>
    </location>
</feature>
<feature type="transmembrane region" description="Helical" evidence="7">
    <location>
        <begin position="217"/>
        <end position="238"/>
    </location>
</feature>
<keyword evidence="2 7" id="KW-1003">Cell membrane</keyword>
<evidence type="ECO:0000256" key="7">
    <source>
        <dbReference type="HAMAP-Rule" id="MF_00672"/>
    </source>
</evidence>
<proteinExistence type="inferred from homology"/>
<gene>
    <name evidence="9" type="ORF">CAG72_20660</name>
</gene>
<protein>
    <recommendedName>
        <fullName evidence="7">UPF0761 membrane protein CAG72_20660</fullName>
    </recommendedName>
</protein>
<feature type="transmembrane region" description="Helical" evidence="7">
    <location>
        <begin position="188"/>
        <end position="205"/>
    </location>
</feature>
<dbReference type="InterPro" id="IPR017039">
    <property type="entry name" value="Virul_fac_BrkB"/>
</dbReference>